<dbReference type="EMBL" id="JAQQWE010000001">
    <property type="protein sequence ID" value="KAK7967927.1"/>
    <property type="molecule type" value="Genomic_DNA"/>
</dbReference>
<sequence>MAPPTLTPFQDRVIAVTGGSRGAGLAVVRYLLERGAKVSTCATSETNLAAAVAGIEKDMGPEARDRVMTTVVDIGKNDSVKAWIDATVAKWGKLDGAANVAASLTPSAPFASPTARMHSKVFPIEDFAVADLEDMLQTNVVGTFNCMQHELRAMRDGGALVNVGSQVTKYAQPGMSAYIASKMAVVGLTRAAAFEAIARGIRVNMVCPGATDTDMVRQPLLLPSGESFTCTEDANFPALMKRFARPDEVAAPIAFLLSDESKYVTKQEWYVDGGFYETSYVG</sequence>
<proteinExistence type="inferred from homology"/>
<comment type="caution">
    <text evidence="3">The sequence shown here is derived from an EMBL/GenBank/DDBJ whole genome shotgun (WGS) entry which is preliminary data.</text>
</comment>
<dbReference type="Pfam" id="PF13561">
    <property type="entry name" value="adh_short_C2"/>
    <property type="match status" value="1"/>
</dbReference>
<keyword evidence="4" id="KW-1185">Reference proteome</keyword>
<accession>A0ABR1QZ07</accession>
<evidence type="ECO:0000313" key="4">
    <source>
        <dbReference type="Proteomes" id="UP001391051"/>
    </source>
</evidence>
<dbReference type="InterPro" id="IPR036291">
    <property type="entry name" value="NAD(P)-bd_dom_sf"/>
</dbReference>
<dbReference type="PRINTS" id="PR00081">
    <property type="entry name" value="GDHRDH"/>
</dbReference>
<dbReference type="PANTHER" id="PTHR24321">
    <property type="entry name" value="DEHYDROGENASES, SHORT CHAIN"/>
    <property type="match status" value="1"/>
</dbReference>
<organism evidence="3 4">
    <name type="scientific">Apiospora aurea</name>
    <dbReference type="NCBI Taxonomy" id="335848"/>
    <lineage>
        <taxon>Eukaryota</taxon>
        <taxon>Fungi</taxon>
        <taxon>Dikarya</taxon>
        <taxon>Ascomycota</taxon>
        <taxon>Pezizomycotina</taxon>
        <taxon>Sordariomycetes</taxon>
        <taxon>Xylariomycetidae</taxon>
        <taxon>Amphisphaeriales</taxon>
        <taxon>Apiosporaceae</taxon>
        <taxon>Apiospora</taxon>
    </lineage>
</organism>
<dbReference type="CDD" id="cd05233">
    <property type="entry name" value="SDR_c"/>
    <property type="match status" value="1"/>
</dbReference>
<keyword evidence="2" id="KW-0560">Oxidoreductase</keyword>
<reference evidence="3 4" key="1">
    <citation type="submission" date="2023-01" db="EMBL/GenBank/DDBJ databases">
        <title>Analysis of 21 Apiospora genomes using comparative genomics revels a genus with tremendous synthesis potential of carbohydrate active enzymes and secondary metabolites.</title>
        <authorList>
            <person name="Sorensen T."/>
        </authorList>
    </citation>
    <scope>NUCLEOTIDE SEQUENCE [LARGE SCALE GENOMIC DNA]</scope>
    <source>
        <strain evidence="3 4">CBS 24483</strain>
    </source>
</reference>
<dbReference type="GeneID" id="92071488"/>
<comment type="similarity">
    <text evidence="1">Belongs to the short-chain dehydrogenases/reductases (SDR) family.</text>
</comment>
<dbReference type="PANTHER" id="PTHR24321:SF8">
    <property type="entry name" value="ESTRADIOL 17-BETA-DEHYDROGENASE 8-RELATED"/>
    <property type="match status" value="1"/>
</dbReference>
<evidence type="ECO:0000256" key="1">
    <source>
        <dbReference type="ARBA" id="ARBA00006484"/>
    </source>
</evidence>
<name>A0ABR1QZ07_9PEZI</name>
<dbReference type="SUPFAM" id="SSF51735">
    <property type="entry name" value="NAD(P)-binding Rossmann-fold domains"/>
    <property type="match status" value="1"/>
</dbReference>
<evidence type="ECO:0000256" key="2">
    <source>
        <dbReference type="ARBA" id="ARBA00023002"/>
    </source>
</evidence>
<dbReference type="RefSeq" id="XP_066707319.1">
    <property type="nucleotide sequence ID" value="XM_066838426.1"/>
</dbReference>
<dbReference type="Gene3D" id="3.40.50.720">
    <property type="entry name" value="NAD(P)-binding Rossmann-like Domain"/>
    <property type="match status" value="1"/>
</dbReference>
<dbReference type="Proteomes" id="UP001391051">
    <property type="component" value="Unassembled WGS sequence"/>
</dbReference>
<dbReference type="InterPro" id="IPR002347">
    <property type="entry name" value="SDR_fam"/>
</dbReference>
<protein>
    <submittedName>
        <fullName evidence="3">NAD(P)-binding protein</fullName>
    </submittedName>
</protein>
<gene>
    <name evidence="3" type="ORF">PG986_002204</name>
</gene>
<evidence type="ECO:0000313" key="3">
    <source>
        <dbReference type="EMBL" id="KAK7967927.1"/>
    </source>
</evidence>